<dbReference type="PRINTS" id="PR00119">
    <property type="entry name" value="CATATPASE"/>
</dbReference>
<feature type="transmembrane region" description="Helical" evidence="11">
    <location>
        <begin position="599"/>
        <end position="618"/>
    </location>
</feature>
<dbReference type="GO" id="GO:0005886">
    <property type="term" value="C:plasma membrane"/>
    <property type="evidence" value="ECO:0007669"/>
    <property type="project" value="UniProtKB-SubCell"/>
</dbReference>
<dbReference type="SUPFAM" id="SSF56784">
    <property type="entry name" value="HAD-like"/>
    <property type="match status" value="1"/>
</dbReference>
<dbReference type="PROSITE" id="PS01229">
    <property type="entry name" value="COF_2"/>
    <property type="match status" value="1"/>
</dbReference>
<evidence type="ECO:0000256" key="8">
    <source>
        <dbReference type="ARBA" id="ARBA00022967"/>
    </source>
</evidence>
<dbReference type="EMBL" id="FNNA01000002">
    <property type="protein sequence ID" value="SDW94118.1"/>
    <property type="molecule type" value="Genomic_DNA"/>
</dbReference>
<dbReference type="InterPro" id="IPR023299">
    <property type="entry name" value="ATPase_P-typ_cyto_dom_N"/>
</dbReference>
<evidence type="ECO:0000313" key="14">
    <source>
        <dbReference type="EMBL" id="SDW94118.1"/>
    </source>
</evidence>
<dbReference type="InterPro" id="IPR023298">
    <property type="entry name" value="ATPase_P-typ_TM_dom_sf"/>
</dbReference>
<dbReference type="GO" id="GO:0046872">
    <property type="term" value="F:metal ion binding"/>
    <property type="evidence" value="ECO:0007669"/>
    <property type="project" value="UniProtKB-KW"/>
</dbReference>
<keyword evidence="15" id="KW-1185">Reference proteome</keyword>
<dbReference type="InterPro" id="IPR018303">
    <property type="entry name" value="ATPase_P-typ_P_site"/>
</dbReference>
<feature type="transmembrane region" description="Helical" evidence="11">
    <location>
        <begin position="97"/>
        <end position="124"/>
    </location>
</feature>
<keyword evidence="7" id="KW-0460">Magnesium</keyword>
<keyword evidence="9 11" id="KW-1133">Transmembrane helix</keyword>
<feature type="transmembrane region" description="Helical" evidence="11">
    <location>
        <begin position="263"/>
        <end position="282"/>
    </location>
</feature>
<keyword evidence="11" id="KW-1003">Cell membrane</keyword>
<keyword evidence="5 11" id="KW-0547">Nucleotide-binding</keyword>
<keyword evidence="4 11" id="KW-0479">Metal-binding</keyword>
<reference evidence="15" key="1">
    <citation type="submission" date="2016-10" db="EMBL/GenBank/DDBJ databases">
        <authorList>
            <person name="Varghese N."/>
            <person name="Submissions S."/>
        </authorList>
    </citation>
    <scope>NUCLEOTIDE SEQUENCE [LARGE SCALE GENOMIC DNA]</scope>
    <source>
        <strain evidence="15">DSM 29303</strain>
    </source>
</reference>
<evidence type="ECO:0000259" key="13">
    <source>
        <dbReference type="Pfam" id="PF00122"/>
    </source>
</evidence>
<comment type="similarity">
    <text evidence="2 11">Belongs to the cation transport ATPase (P-type) (TC 3.A.3) family. Type IB subfamily.</text>
</comment>
<evidence type="ECO:0000256" key="12">
    <source>
        <dbReference type="SAM" id="MobiDB-lite"/>
    </source>
</evidence>
<evidence type="ECO:0000256" key="4">
    <source>
        <dbReference type="ARBA" id="ARBA00022723"/>
    </source>
</evidence>
<evidence type="ECO:0000256" key="1">
    <source>
        <dbReference type="ARBA" id="ARBA00004141"/>
    </source>
</evidence>
<dbReference type="FunFam" id="2.70.150.10:FF:000002">
    <property type="entry name" value="Copper-transporting ATPase 1, putative"/>
    <property type="match status" value="1"/>
</dbReference>
<dbReference type="GO" id="GO:0015662">
    <property type="term" value="F:P-type ion transporter activity"/>
    <property type="evidence" value="ECO:0007669"/>
    <property type="project" value="UniProtKB-ARBA"/>
</dbReference>
<keyword evidence="3 11" id="KW-0812">Transmembrane</keyword>
<dbReference type="Gene3D" id="3.40.50.1000">
    <property type="entry name" value="HAD superfamily/HAD-like"/>
    <property type="match status" value="1"/>
</dbReference>
<dbReference type="PANTHER" id="PTHR43079">
    <property type="entry name" value="PROBABLE CADMIUM/ZINC-TRANSPORTING ATPASE HMA1"/>
    <property type="match status" value="1"/>
</dbReference>
<keyword evidence="10 11" id="KW-0472">Membrane</keyword>
<comment type="subcellular location">
    <subcellularLocation>
        <location evidence="11">Cell membrane</location>
    </subcellularLocation>
    <subcellularLocation>
        <location evidence="1">Membrane</location>
        <topology evidence="1">Multi-pass membrane protein</topology>
    </subcellularLocation>
</comment>
<evidence type="ECO:0000256" key="3">
    <source>
        <dbReference type="ARBA" id="ARBA00022692"/>
    </source>
</evidence>
<dbReference type="Proteomes" id="UP000182944">
    <property type="component" value="Unassembled WGS sequence"/>
</dbReference>
<evidence type="ECO:0000256" key="10">
    <source>
        <dbReference type="ARBA" id="ARBA00023136"/>
    </source>
</evidence>
<dbReference type="Pfam" id="PF00702">
    <property type="entry name" value="Hydrolase"/>
    <property type="match status" value="1"/>
</dbReference>
<dbReference type="InterPro" id="IPR051949">
    <property type="entry name" value="Cation_Transport_ATPase"/>
</dbReference>
<keyword evidence="6 11" id="KW-0067">ATP-binding</keyword>
<evidence type="ECO:0000256" key="6">
    <source>
        <dbReference type="ARBA" id="ARBA00022840"/>
    </source>
</evidence>
<dbReference type="NCBIfam" id="TIGR01494">
    <property type="entry name" value="ATPase_P-type"/>
    <property type="match status" value="1"/>
</dbReference>
<dbReference type="Gene3D" id="3.40.1110.10">
    <property type="entry name" value="Calcium-transporting ATPase, cytoplasmic domain N"/>
    <property type="match status" value="1"/>
</dbReference>
<dbReference type="GO" id="GO:0019829">
    <property type="term" value="F:ATPase-coupled monoatomic cation transmembrane transporter activity"/>
    <property type="evidence" value="ECO:0007669"/>
    <property type="project" value="InterPro"/>
</dbReference>
<gene>
    <name evidence="14" type="ORF">SAMN05444276_102569</name>
</gene>
<dbReference type="PROSITE" id="PS00154">
    <property type="entry name" value="ATPASE_E1_E2"/>
    <property type="match status" value="1"/>
</dbReference>
<evidence type="ECO:0000256" key="11">
    <source>
        <dbReference type="RuleBase" id="RU362081"/>
    </source>
</evidence>
<feature type="domain" description="P-type ATPase A" evidence="13">
    <location>
        <begin position="142"/>
        <end position="242"/>
    </location>
</feature>
<dbReference type="SUPFAM" id="SSF81653">
    <property type="entry name" value="Calcium ATPase, transduction domain A"/>
    <property type="match status" value="1"/>
</dbReference>
<feature type="region of interest" description="Disordered" evidence="12">
    <location>
        <begin position="1"/>
        <end position="25"/>
    </location>
</feature>
<dbReference type="STRING" id="1545044.SAMN05444276_102569"/>
<organism evidence="14 15">
    <name type="scientific">Paracoccus sanguinis</name>
    <dbReference type="NCBI Taxonomy" id="1545044"/>
    <lineage>
        <taxon>Bacteria</taxon>
        <taxon>Pseudomonadati</taxon>
        <taxon>Pseudomonadota</taxon>
        <taxon>Alphaproteobacteria</taxon>
        <taxon>Rhodobacterales</taxon>
        <taxon>Paracoccaceae</taxon>
        <taxon>Paracoccus</taxon>
    </lineage>
</organism>
<dbReference type="NCBIfam" id="TIGR01525">
    <property type="entry name" value="ATPase-IB_hvy"/>
    <property type="match status" value="1"/>
</dbReference>
<dbReference type="GO" id="GO:0030001">
    <property type="term" value="P:metal ion transport"/>
    <property type="evidence" value="ECO:0007669"/>
    <property type="project" value="UniProtKB-ARBA"/>
</dbReference>
<dbReference type="GO" id="GO:0005524">
    <property type="term" value="F:ATP binding"/>
    <property type="evidence" value="ECO:0007669"/>
    <property type="project" value="UniProtKB-UniRule"/>
</dbReference>
<sequence length="673" mass="68795">MTDLAPPRPTRLDAANAAPDPAPEDALADERRDTILSAITVAGMVLAALATWVVPQPALAWTGIVLVYLAGGIPPAVESLTRLVREREIDIDLLMVIAALAAAAVGGALEGGVLLTLFSISGTLETRAMGKARRAVEALMALRPDTALRLGPGGEVTEVAVGTLVAGDRVVLRPGARVPVDGVLREGTASVDESTITGESMPVAKEPGARMHEATVNLDGVLTVEVLRPLSESTVARMIQMVTEAQAAKAPAERFSAWFGQRYTIAVLLGAVVALLAFRALGHGWDSALYRAATLLVAASPCAVVISVPAAILSALSAAAHGGVLFKGGAPLEALAKVDSFAFDKTGTLTTGRAELTGLWAADGDEDGLLSRLAGIEAQSEHPIAAAIRRAAAARGLTPPAVNDLKNSASEGIEGQDAEGPLWAGNLRMVARHGAVLPPAAEAFAAGDATTVYLGRGDRLLGAATVADRPRETSAPALAQLRAQGAGLALMTGDRRAVALRVGRALGFRDDEIHADLLPEDKVELVAALAARGPVAFVGDGVNDAAALARADVGIAMGAAGSDIALATADVALLAEDMTRLVAARALARRTDRIIRQNLTFALGAMVVLVLAGAFLALPLPLAVIGHEGGTLLVVLNGMRLLADPIRRPGRAAAVSGTARAGGTPAAAQPARR</sequence>
<dbReference type="InterPro" id="IPR001757">
    <property type="entry name" value="P_typ_ATPase"/>
</dbReference>
<feature type="region of interest" description="Disordered" evidence="12">
    <location>
        <begin position="654"/>
        <end position="673"/>
    </location>
</feature>
<dbReference type="SUPFAM" id="SSF81665">
    <property type="entry name" value="Calcium ATPase, transmembrane domain M"/>
    <property type="match status" value="1"/>
</dbReference>
<evidence type="ECO:0000256" key="9">
    <source>
        <dbReference type="ARBA" id="ARBA00022989"/>
    </source>
</evidence>
<dbReference type="InterPro" id="IPR036412">
    <property type="entry name" value="HAD-like_sf"/>
</dbReference>
<dbReference type="InterPro" id="IPR023214">
    <property type="entry name" value="HAD_sf"/>
</dbReference>
<protein>
    <submittedName>
        <fullName evidence="14">ATPase, P-type (Transporting), HAD superfamily, subfamily IC/heavy metal translocating P-type ATPase</fullName>
    </submittedName>
</protein>
<name>A0A1H2XN63_9RHOB</name>
<dbReference type="GO" id="GO:0016887">
    <property type="term" value="F:ATP hydrolysis activity"/>
    <property type="evidence" value="ECO:0007669"/>
    <property type="project" value="InterPro"/>
</dbReference>
<accession>A0A1H2XN63</accession>
<evidence type="ECO:0000313" key="15">
    <source>
        <dbReference type="Proteomes" id="UP000182944"/>
    </source>
</evidence>
<evidence type="ECO:0000256" key="7">
    <source>
        <dbReference type="ARBA" id="ARBA00022842"/>
    </source>
</evidence>
<dbReference type="Pfam" id="PF00122">
    <property type="entry name" value="E1-E2_ATPase"/>
    <property type="match status" value="1"/>
</dbReference>
<dbReference type="PANTHER" id="PTHR43079:SF1">
    <property type="entry name" value="CADMIUM_ZINC-TRANSPORTING ATPASE HMA1, CHLOROPLASTIC-RELATED"/>
    <property type="match status" value="1"/>
</dbReference>
<dbReference type="Gene3D" id="2.70.150.10">
    <property type="entry name" value="Calcium-transporting ATPase, cytoplasmic transduction domain A"/>
    <property type="match status" value="1"/>
</dbReference>
<feature type="transmembrane region" description="Helical" evidence="11">
    <location>
        <begin position="35"/>
        <end position="54"/>
    </location>
</feature>
<dbReference type="InterPro" id="IPR008250">
    <property type="entry name" value="ATPase_P-typ_transduc_dom_A_sf"/>
</dbReference>
<dbReference type="InterPro" id="IPR027256">
    <property type="entry name" value="P-typ_ATPase_IB"/>
</dbReference>
<feature type="transmembrane region" description="Helical" evidence="11">
    <location>
        <begin position="288"/>
        <end position="313"/>
    </location>
</feature>
<evidence type="ECO:0000256" key="5">
    <source>
        <dbReference type="ARBA" id="ARBA00022741"/>
    </source>
</evidence>
<feature type="transmembrane region" description="Helical" evidence="11">
    <location>
        <begin position="59"/>
        <end position="77"/>
    </location>
</feature>
<dbReference type="AlphaFoldDB" id="A0A1H2XN63"/>
<keyword evidence="8" id="KW-1278">Translocase</keyword>
<dbReference type="InterPro" id="IPR059000">
    <property type="entry name" value="ATPase_P-type_domA"/>
</dbReference>
<evidence type="ECO:0000256" key="2">
    <source>
        <dbReference type="ARBA" id="ARBA00006024"/>
    </source>
</evidence>
<proteinExistence type="inferred from homology"/>
<feature type="compositionally biased region" description="Low complexity" evidence="12">
    <location>
        <begin position="657"/>
        <end position="673"/>
    </location>
</feature>